<evidence type="ECO:0000313" key="2">
    <source>
        <dbReference type="EMBL" id="PMD41721.1"/>
    </source>
</evidence>
<protein>
    <recommendedName>
        <fullName evidence="4">Extracellular membrane protein CFEM domain-containing protein</fullName>
    </recommendedName>
</protein>
<feature type="signal peptide" evidence="1">
    <location>
        <begin position="1"/>
        <end position="17"/>
    </location>
</feature>
<gene>
    <name evidence="2" type="ORF">L207DRAFT_582152</name>
</gene>
<evidence type="ECO:0000313" key="3">
    <source>
        <dbReference type="Proteomes" id="UP000235786"/>
    </source>
</evidence>
<dbReference type="Proteomes" id="UP000235786">
    <property type="component" value="Unassembled WGS sequence"/>
</dbReference>
<evidence type="ECO:0008006" key="4">
    <source>
        <dbReference type="Google" id="ProtNLM"/>
    </source>
</evidence>
<proteinExistence type="predicted"/>
<dbReference type="EMBL" id="KZ613944">
    <property type="protein sequence ID" value="PMD41721.1"/>
    <property type="molecule type" value="Genomic_DNA"/>
</dbReference>
<accession>A0A2J6RT76</accession>
<name>A0A2J6RT76_HYAVF</name>
<dbReference type="AlphaFoldDB" id="A0A2J6RT76"/>
<organism evidence="2 3">
    <name type="scientific">Hyaloscypha variabilis (strain UAMH 11265 / GT02V1 / F)</name>
    <name type="common">Meliniomyces variabilis</name>
    <dbReference type="NCBI Taxonomy" id="1149755"/>
    <lineage>
        <taxon>Eukaryota</taxon>
        <taxon>Fungi</taxon>
        <taxon>Dikarya</taxon>
        <taxon>Ascomycota</taxon>
        <taxon>Pezizomycotina</taxon>
        <taxon>Leotiomycetes</taxon>
        <taxon>Helotiales</taxon>
        <taxon>Hyaloscyphaceae</taxon>
        <taxon>Hyaloscypha</taxon>
        <taxon>Hyaloscypha variabilis</taxon>
    </lineage>
</organism>
<reference evidence="2 3" key="1">
    <citation type="submission" date="2016-04" db="EMBL/GenBank/DDBJ databases">
        <title>A degradative enzymes factory behind the ericoid mycorrhizal symbiosis.</title>
        <authorList>
            <consortium name="DOE Joint Genome Institute"/>
            <person name="Martino E."/>
            <person name="Morin E."/>
            <person name="Grelet G."/>
            <person name="Kuo A."/>
            <person name="Kohler A."/>
            <person name="Daghino S."/>
            <person name="Barry K."/>
            <person name="Choi C."/>
            <person name="Cichocki N."/>
            <person name="Clum A."/>
            <person name="Copeland A."/>
            <person name="Hainaut M."/>
            <person name="Haridas S."/>
            <person name="Labutti K."/>
            <person name="Lindquist E."/>
            <person name="Lipzen A."/>
            <person name="Khouja H.-R."/>
            <person name="Murat C."/>
            <person name="Ohm R."/>
            <person name="Olson A."/>
            <person name="Spatafora J."/>
            <person name="Veneault-Fourrey C."/>
            <person name="Henrissat B."/>
            <person name="Grigoriev I."/>
            <person name="Martin F."/>
            <person name="Perotto S."/>
        </authorList>
    </citation>
    <scope>NUCLEOTIDE SEQUENCE [LARGE SCALE GENOMIC DNA]</scope>
    <source>
        <strain evidence="2 3">F</strain>
    </source>
</reference>
<sequence>MVRLLLSLTLAVRLVFAQDTFNPSMCVSGSGITTFPNCNYFSETSDQCNSYSIRSQLLACYCNQPLLNAIYNCESEARICFGDDDEDTVIQNDLATWHNLCDTYITFSPTTPLVSTVSGGTVDFEACTVGESACARQSVLVTSCSLSAKGTSFFPCVCERDDDRGDNKLYGHNIDFTLGWVNAIISPFVYPDRLY</sequence>
<keyword evidence="3" id="KW-1185">Reference proteome</keyword>
<keyword evidence="1" id="KW-0732">Signal</keyword>
<dbReference type="OrthoDB" id="3942091at2759"/>
<feature type="chain" id="PRO_5014468627" description="Extracellular membrane protein CFEM domain-containing protein" evidence="1">
    <location>
        <begin position="18"/>
        <end position="195"/>
    </location>
</feature>
<evidence type="ECO:0000256" key="1">
    <source>
        <dbReference type="SAM" id="SignalP"/>
    </source>
</evidence>